<dbReference type="InterPro" id="IPR006311">
    <property type="entry name" value="TAT_signal"/>
</dbReference>
<dbReference type="RefSeq" id="WP_168035190.1">
    <property type="nucleotide sequence ID" value="NZ_JAAVNE010000089.1"/>
</dbReference>
<dbReference type="EMBL" id="JAAVNE010000089">
    <property type="protein sequence ID" value="NKC34487.1"/>
    <property type="molecule type" value="Genomic_DNA"/>
</dbReference>
<keyword evidence="2" id="KW-0378">Hydrolase</keyword>
<evidence type="ECO:0000256" key="2">
    <source>
        <dbReference type="PROSITE-ProRule" id="PRU01161"/>
    </source>
</evidence>
<comment type="caution">
    <text evidence="2">Lacks conserved residue(s) required for the propagation of feature annotation.</text>
</comment>
<protein>
    <recommendedName>
        <fullName evidence="3">PNPLA domain-containing protein</fullName>
    </recommendedName>
</protein>
<keyword evidence="1 2" id="KW-0443">Lipid metabolism</keyword>
<feature type="active site" description="Nucleophile" evidence="2">
    <location>
        <position position="123"/>
    </location>
</feature>
<feature type="non-terminal residue" evidence="4">
    <location>
        <position position="381"/>
    </location>
</feature>
<keyword evidence="2" id="KW-0442">Lipid degradation</keyword>
<dbReference type="Pfam" id="PF01734">
    <property type="entry name" value="Patatin"/>
    <property type="match status" value="1"/>
</dbReference>
<evidence type="ECO:0000313" key="4">
    <source>
        <dbReference type="EMBL" id="NKC34487.1"/>
    </source>
</evidence>
<accession>A0ABX1EB84</accession>
<feature type="active site" description="Proton acceptor" evidence="2">
    <location>
        <position position="267"/>
    </location>
</feature>
<evidence type="ECO:0000313" key="5">
    <source>
        <dbReference type="Proteomes" id="UP000787635"/>
    </source>
</evidence>
<organism evidence="4 5">
    <name type="scientific">Falsiroseomonas selenitidurans</name>
    <dbReference type="NCBI Taxonomy" id="2716335"/>
    <lineage>
        <taxon>Bacteria</taxon>
        <taxon>Pseudomonadati</taxon>
        <taxon>Pseudomonadota</taxon>
        <taxon>Alphaproteobacteria</taxon>
        <taxon>Acetobacterales</taxon>
        <taxon>Roseomonadaceae</taxon>
        <taxon>Falsiroseomonas</taxon>
    </lineage>
</organism>
<gene>
    <name evidence="4" type="ORF">HEQ75_26785</name>
</gene>
<sequence>MPAIDLSRRLLLFAGAGVGLAGCATPVRGPAVPRGRALGATVLGLPNERFHPHHSSAPIEREVLATVARGQIFRGAPPGVLSQPLNLLAVSGGAEDGAFGAGLLCGWSELGTRPAFDLVTGVSTGALTAPFAFLGPAYDHALRDVFTNITATDVLRQRWLTAAIYDDALADTTPLLGIITRHLNEAMLADIARAYREGRMLLIGTTDLDAQVPVIWNIGAIAASGHRLAATVIRRVLLASASVPGAFTPVMFDVTLDGQSYQEMHVDGGAFAQAFLYPPSLTRLRRERTRQRQPVVPATAYIIRNARLDPQWANVNRRTMGIAGRAISTMIASSGVNDVIRIYTTTRQWSGPHQTGHAAWLADCRAMNSRGERMRKPECGW</sequence>
<proteinExistence type="predicted"/>
<dbReference type="InterPro" id="IPR016035">
    <property type="entry name" value="Acyl_Trfase/lysoPLipase"/>
</dbReference>
<feature type="short sequence motif" description="GXSXG" evidence="2">
    <location>
        <begin position="121"/>
        <end position="125"/>
    </location>
</feature>
<evidence type="ECO:0000256" key="1">
    <source>
        <dbReference type="ARBA" id="ARBA00023098"/>
    </source>
</evidence>
<dbReference type="PROSITE" id="PS51318">
    <property type="entry name" value="TAT"/>
    <property type="match status" value="1"/>
</dbReference>
<dbReference type="Proteomes" id="UP000787635">
    <property type="component" value="Unassembled WGS sequence"/>
</dbReference>
<dbReference type="PROSITE" id="PS51635">
    <property type="entry name" value="PNPLA"/>
    <property type="match status" value="1"/>
</dbReference>
<reference evidence="4 5" key="1">
    <citation type="submission" date="2020-03" db="EMBL/GenBank/DDBJ databases">
        <title>Roseomonas selenitidurans sp. nov. isolated from urban soil.</title>
        <authorList>
            <person name="Liu H."/>
        </authorList>
    </citation>
    <scope>NUCLEOTIDE SEQUENCE [LARGE SCALE GENOMIC DNA]</scope>
    <source>
        <strain evidence="4 5">BU-1</strain>
    </source>
</reference>
<evidence type="ECO:0000259" key="3">
    <source>
        <dbReference type="PROSITE" id="PS51635"/>
    </source>
</evidence>
<keyword evidence="5" id="KW-1185">Reference proteome</keyword>
<dbReference type="SUPFAM" id="SSF52151">
    <property type="entry name" value="FabD/lysophospholipase-like"/>
    <property type="match status" value="1"/>
</dbReference>
<feature type="domain" description="PNPLA" evidence="3">
    <location>
        <begin position="88"/>
        <end position="283"/>
    </location>
</feature>
<comment type="caution">
    <text evidence="4">The sequence shown here is derived from an EMBL/GenBank/DDBJ whole genome shotgun (WGS) entry which is preliminary data.</text>
</comment>
<dbReference type="InterPro" id="IPR002641">
    <property type="entry name" value="PNPLA_dom"/>
</dbReference>
<dbReference type="Gene3D" id="3.40.1090.10">
    <property type="entry name" value="Cytosolic phospholipase A2 catalytic domain"/>
    <property type="match status" value="1"/>
</dbReference>
<name>A0ABX1EB84_9PROT</name>
<feature type="short sequence motif" description="DGA/G" evidence="2">
    <location>
        <begin position="267"/>
        <end position="269"/>
    </location>
</feature>